<gene>
    <name evidence="2" type="ORF">SDC9_108673</name>
</gene>
<protein>
    <submittedName>
        <fullName evidence="2">Uncharacterized protein</fullName>
    </submittedName>
</protein>
<comment type="caution">
    <text evidence="2">The sequence shown here is derived from an EMBL/GenBank/DDBJ whole genome shotgun (WGS) entry which is preliminary data.</text>
</comment>
<accession>A0A645B8N6</accession>
<organism evidence="2">
    <name type="scientific">bioreactor metagenome</name>
    <dbReference type="NCBI Taxonomy" id="1076179"/>
    <lineage>
        <taxon>unclassified sequences</taxon>
        <taxon>metagenomes</taxon>
        <taxon>ecological metagenomes</taxon>
    </lineage>
</organism>
<reference evidence="2" key="1">
    <citation type="submission" date="2019-08" db="EMBL/GenBank/DDBJ databases">
        <authorList>
            <person name="Kucharzyk K."/>
            <person name="Murdoch R.W."/>
            <person name="Higgins S."/>
            <person name="Loffler F."/>
        </authorList>
    </citation>
    <scope>NUCLEOTIDE SEQUENCE</scope>
</reference>
<dbReference type="EMBL" id="VSSQ01018534">
    <property type="protein sequence ID" value="MPM61810.1"/>
    <property type="molecule type" value="Genomic_DNA"/>
</dbReference>
<keyword evidence="1" id="KW-0472">Membrane</keyword>
<evidence type="ECO:0000256" key="1">
    <source>
        <dbReference type="SAM" id="Phobius"/>
    </source>
</evidence>
<keyword evidence="1" id="KW-0812">Transmembrane</keyword>
<dbReference type="AlphaFoldDB" id="A0A645B8N6"/>
<sequence length="323" mass="36044">MNKDKSTKIKIGICVAIVLILIATAIFFIFNQKPKTDDKKLTSDITMAEGSQNKPTVSTEGEYKIDLVDSVIFNLKEVDFKFAIVKLRVQANNSINIPLNHFSTSEGINLGNVDTYIKALEEKSLFLGKQNVWYEILSNENSTMVNIFVPIKDKNAKEIILTNDLGTEEIKLNVSNSKGTAAMLQYQADDIITDGKTYQMTVSSAYPITGDTMYQNGQEYLLPSTVEVYSFKIEAVSLWGDTIVVEEAKYIPENSKETFVALDSSIQSMKYSNIIGKEINEKDSGDLFFVAYSPVESPVTYKGVLQLKVKGSDNWITINVNLN</sequence>
<proteinExistence type="predicted"/>
<keyword evidence="1" id="KW-1133">Transmembrane helix</keyword>
<feature type="transmembrane region" description="Helical" evidence="1">
    <location>
        <begin position="12"/>
        <end position="30"/>
    </location>
</feature>
<evidence type="ECO:0000313" key="2">
    <source>
        <dbReference type="EMBL" id="MPM61810.1"/>
    </source>
</evidence>
<name>A0A645B8N6_9ZZZZ</name>